<evidence type="ECO:0000313" key="2">
    <source>
        <dbReference type="EMBL" id="JAE02049.1"/>
    </source>
</evidence>
<dbReference type="EMBL" id="GBRH01195847">
    <property type="protein sequence ID" value="JAE02049.1"/>
    <property type="molecule type" value="Transcribed_RNA"/>
</dbReference>
<organism evidence="2">
    <name type="scientific">Arundo donax</name>
    <name type="common">Giant reed</name>
    <name type="synonym">Donax arundinaceus</name>
    <dbReference type="NCBI Taxonomy" id="35708"/>
    <lineage>
        <taxon>Eukaryota</taxon>
        <taxon>Viridiplantae</taxon>
        <taxon>Streptophyta</taxon>
        <taxon>Embryophyta</taxon>
        <taxon>Tracheophyta</taxon>
        <taxon>Spermatophyta</taxon>
        <taxon>Magnoliopsida</taxon>
        <taxon>Liliopsida</taxon>
        <taxon>Poales</taxon>
        <taxon>Poaceae</taxon>
        <taxon>PACMAD clade</taxon>
        <taxon>Arundinoideae</taxon>
        <taxon>Arundineae</taxon>
        <taxon>Arundo</taxon>
    </lineage>
</organism>
<accession>A0A0A9ESR8</accession>
<feature type="region of interest" description="Disordered" evidence="1">
    <location>
        <begin position="1"/>
        <end position="32"/>
    </location>
</feature>
<reference evidence="2" key="2">
    <citation type="journal article" date="2015" name="Data Brief">
        <title>Shoot transcriptome of the giant reed, Arundo donax.</title>
        <authorList>
            <person name="Barrero R.A."/>
            <person name="Guerrero F.D."/>
            <person name="Moolhuijzen P."/>
            <person name="Goolsby J.A."/>
            <person name="Tidwell J."/>
            <person name="Bellgard S.E."/>
            <person name="Bellgard M.I."/>
        </authorList>
    </citation>
    <scope>NUCLEOTIDE SEQUENCE</scope>
    <source>
        <tissue evidence="2">Shoot tissue taken approximately 20 cm above the soil surface</tissue>
    </source>
</reference>
<reference evidence="2" key="1">
    <citation type="submission" date="2014-09" db="EMBL/GenBank/DDBJ databases">
        <authorList>
            <person name="Magalhaes I.L.F."/>
            <person name="Oliveira U."/>
            <person name="Santos F.R."/>
            <person name="Vidigal T.H.D.A."/>
            <person name="Brescovit A.D."/>
            <person name="Santos A.J."/>
        </authorList>
    </citation>
    <scope>NUCLEOTIDE SEQUENCE</scope>
    <source>
        <tissue evidence="2">Shoot tissue taken approximately 20 cm above the soil surface</tissue>
    </source>
</reference>
<protein>
    <submittedName>
        <fullName evidence="2">Uncharacterized protein</fullName>
    </submittedName>
</protein>
<name>A0A0A9ESR8_ARUDO</name>
<evidence type="ECO:0000256" key="1">
    <source>
        <dbReference type="SAM" id="MobiDB-lite"/>
    </source>
</evidence>
<sequence length="32" mass="3607">MAASEAEEEGKSATCMVVHESSDFQKKKRRHV</sequence>
<proteinExistence type="predicted"/>
<dbReference type="AlphaFoldDB" id="A0A0A9ESR8"/>